<protein>
    <submittedName>
        <fullName evidence="3">S-adenosyl-L-methionine-dependent methyltransferase</fullName>
    </submittedName>
</protein>
<dbReference type="AlphaFoldDB" id="A0A5M3N2I5"/>
<keyword evidence="3" id="KW-0489">Methyltransferase</keyword>
<dbReference type="SUPFAM" id="SSF53335">
    <property type="entry name" value="S-adenosyl-L-methionine-dependent methyltransferases"/>
    <property type="match status" value="1"/>
</dbReference>
<dbReference type="GO" id="GO:0008168">
    <property type="term" value="F:methyltransferase activity"/>
    <property type="evidence" value="ECO:0007669"/>
    <property type="project" value="UniProtKB-KW"/>
</dbReference>
<keyword evidence="1 3" id="KW-0808">Transferase</keyword>
<dbReference type="Proteomes" id="UP000053558">
    <property type="component" value="Unassembled WGS sequence"/>
</dbReference>
<dbReference type="Pfam" id="PF08242">
    <property type="entry name" value="Methyltransf_12"/>
    <property type="match status" value="1"/>
</dbReference>
<evidence type="ECO:0000313" key="3">
    <source>
        <dbReference type="EMBL" id="EIW85593.1"/>
    </source>
</evidence>
<dbReference type="PANTHER" id="PTHR43861">
    <property type="entry name" value="TRANS-ACONITATE 2-METHYLTRANSFERASE-RELATED"/>
    <property type="match status" value="1"/>
</dbReference>
<reference evidence="4" key="1">
    <citation type="journal article" date="2012" name="Science">
        <title>The Paleozoic origin of enzymatic lignin decomposition reconstructed from 31 fungal genomes.</title>
        <authorList>
            <person name="Floudas D."/>
            <person name="Binder M."/>
            <person name="Riley R."/>
            <person name="Barry K."/>
            <person name="Blanchette R.A."/>
            <person name="Henrissat B."/>
            <person name="Martinez A.T."/>
            <person name="Otillar R."/>
            <person name="Spatafora J.W."/>
            <person name="Yadav J.S."/>
            <person name="Aerts A."/>
            <person name="Benoit I."/>
            <person name="Boyd A."/>
            <person name="Carlson A."/>
            <person name="Copeland A."/>
            <person name="Coutinho P.M."/>
            <person name="de Vries R.P."/>
            <person name="Ferreira P."/>
            <person name="Findley K."/>
            <person name="Foster B."/>
            <person name="Gaskell J."/>
            <person name="Glotzer D."/>
            <person name="Gorecki P."/>
            <person name="Heitman J."/>
            <person name="Hesse C."/>
            <person name="Hori C."/>
            <person name="Igarashi K."/>
            <person name="Jurgens J.A."/>
            <person name="Kallen N."/>
            <person name="Kersten P."/>
            <person name="Kohler A."/>
            <person name="Kuees U."/>
            <person name="Kumar T.K.A."/>
            <person name="Kuo A."/>
            <person name="LaButti K."/>
            <person name="Larrondo L.F."/>
            <person name="Lindquist E."/>
            <person name="Ling A."/>
            <person name="Lombard V."/>
            <person name="Lucas S."/>
            <person name="Lundell T."/>
            <person name="Martin R."/>
            <person name="McLaughlin D.J."/>
            <person name="Morgenstern I."/>
            <person name="Morin E."/>
            <person name="Murat C."/>
            <person name="Nagy L.G."/>
            <person name="Nolan M."/>
            <person name="Ohm R.A."/>
            <person name="Patyshakuliyeva A."/>
            <person name="Rokas A."/>
            <person name="Ruiz-Duenas F.J."/>
            <person name="Sabat G."/>
            <person name="Salamov A."/>
            <person name="Samejima M."/>
            <person name="Schmutz J."/>
            <person name="Slot J.C."/>
            <person name="St John F."/>
            <person name="Stenlid J."/>
            <person name="Sun H."/>
            <person name="Sun S."/>
            <person name="Syed K."/>
            <person name="Tsang A."/>
            <person name="Wiebenga A."/>
            <person name="Young D."/>
            <person name="Pisabarro A."/>
            <person name="Eastwood D.C."/>
            <person name="Martin F."/>
            <person name="Cullen D."/>
            <person name="Grigoriev I.V."/>
            <person name="Hibbett D.S."/>
        </authorList>
    </citation>
    <scope>NUCLEOTIDE SEQUENCE [LARGE SCALE GENOMIC DNA]</scope>
    <source>
        <strain evidence="4">RWD-64-598 SS2</strain>
    </source>
</reference>
<name>A0A5M3N2I5_CONPW</name>
<dbReference type="Gene3D" id="3.40.50.150">
    <property type="entry name" value="Vaccinia Virus protein VP39"/>
    <property type="match status" value="1"/>
</dbReference>
<dbReference type="CDD" id="cd02440">
    <property type="entry name" value="AdoMet_MTases"/>
    <property type="match status" value="1"/>
</dbReference>
<dbReference type="OMA" id="WRWCSER"/>
<dbReference type="InterPro" id="IPR029063">
    <property type="entry name" value="SAM-dependent_MTases_sf"/>
</dbReference>
<accession>A0A5M3N2I5</accession>
<feature type="domain" description="Methyltransferase type 12" evidence="2">
    <location>
        <begin position="54"/>
        <end position="154"/>
    </location>
</feature>
<dbReference type="InterPro" id="IPR013217">
    <property type="entry name" value="Methyltransf_12"/>
</dbReference>
<dbReference type="KEGG" id="cput:CONPUDRAFT_150397"/>
<comment type="caution">
    <text evidence="3">The sequence shown here is derived from an EMBL/GenBank/DDBJ whole genome shotgun (WGS) entry which is preliminary data.</text>
</comment>
<sequence length="239" mass="26129">MSEQDVSHANKAYFDGSASDFNEQHDNRHRAQSMANEILRTHGNLFKPDQTSVLDFACGTGLVSQVLLLHAKSVLGVDISSGMIDEYNKMAAQLQSNSPGKEISARAVDLIADPGALGGQKFDIITCAASYHHFDDIDAVTEILYERLNPGGSLLVVDMLVLDPGEEPDVHPETAIQPEEVIRMVPYIHGLSENQMSSAFASAGLKNFSLSRSDRKQVRVHIHGRYVTLFVARGDRPAV</sequence>
<dbReference type="EMBL" id="JH711574">
    <property type="protein sequence ID" value="EIW85593.1"/>
    <property type="molecule type" value="Genomic_DNA"/>
</dbReference>
<proteinExistence type="predicted"/>
<dbReference type="GO" id="GO:0032259">
    <property type="term" value="P:methylation"/>
    <property type="evidence" value="ECO:0007669"/>
    <property type="project" value="UniProtKB-KW"/>
</dbReference>
<gene>
    <name evidence="3" type="ORF">CONPUDRAFT_150397</name>
</gene>
<dbReference type="RefSeq" id="XP_007765033.1">
    <property type="nucleotide sequence ID" value="XM_007766843.1"/>
</dbReference>
<evidence type="ECO:0000256" key="1">
    <source>
        <dbReference type="ARBA" id="ARBA00022679"/>
    </source>
</evidence>
<organism evidence="3 4">
    <name type="scientific">Coniophora puteana (strain RWD-64-598)</name>
    <name type="common">Brown rot fungus</name>
    <dbReference type="NCBI Taxonomy" id="741705"/>
    <lineage>
        <taxon>Eukaryota</taxon>
        <taxon>Fungi</taxon>
        <taxon>Dikarya</taxon>
        <taxon>Basidiomycota</taxon>
        <taxon>Agaricomycotina</taxon>
        <taxon>Agaricomycetes</taxon>
        <taxon>Agaricomycetidae</taxon>
        <taxon>Boletales</taxon>
        <taxon>Coniophorineae</taxon>
        <taxon>Coniophoraceae</taxon>
        <taxon>Coniophora</taxon>
    </lineage>
</organism>
<dbReference type="PANTHER" id="PTHR43861:SF3">
    <property type="entry name" value="PUTATIVE (AFU_ORTHOLOGUE AFUA_2G14390)-RELATED"/>
    <property type="match status" value="1"/>
</dbReference>
<dbReference type="OrthoDB" id="3647at2759"/>
<evidence type="ECO:0000313" key="4">
    <source>
        <dbReference type="Proteomes" id="UP000053558"/>
    </source>
</evidence>
<evidence type="ECO:0000259" key="2">
    <source>
        <dbReference type="Pfam" id="PF08242"/>
    </source>
</evidence>
<dbReference type="GeneID" id="19202681"/>
<keyword evidence="4" id="KW-1185">Reference proteome</keyword>